<feature type="transmembrane region" description="Helical" evidence="3">
    <location>
        <begin position="175"/>
        <end position="192"/>
    </location>
</feature>
<name>A0A9X2HWP9_9SPHN</name>
<feature type="domain" description="GGDEF" evidence="4">
    <location>
        <begin position="236"/>
        <end position="371"/>
    </location>
</feature>
<evidence type="ECO:0000256" key="2">
    <source>
        <dbReference type="ARBA" id="ARBA00034247"/>
    </source>
</evidence>
<comment type="caution">
    <text evidence="5">The sequence shown here is derived from an EMBL/GenBank/DDBJ whole genome shotgun (WGS) entry which is preliminary data.</text>
</comment>
<sequence length="378" mass="39324">MTTDDGWAGRLVRVFGRLAGFPVDDAVLRADLIHTMMLRPLGVITASMGFMMVGIATAWTTGAGWAIVWLIVDAILLTARLMPAIAAWRARSRVPERTACAIMIAACLMFTTFGIGCAASFATGIDTLRIASTLGVMALLAGLATRWAGLPRLGIGMVVVVATPMTVAFAAFRPFVALLFVVLVVGTAVLAMQNNRTIRSMLAAERRARLLAETDSLTGLLNRAGLEAALAALPAVEVALLYLDLDGFKGVNDRHGHAAGDRVLAATGARLHGIADGQPAARLGGDEFVLVLTGEAARTRSAVATALRRLVAQPVPLDDDGGQVQVGVSIGIASGSLATQPATALLAEADAALYAAKRAAKARRQRAALQKAPHAHAA</sequence>
<reference evidence="5" key="1">
    <citation type="submission" date="2022-05" db="EMBL/GenBank/DDBJ databases">
        <title>Sphingomonas sp. strain RP10 Genome sequencing and assembly.</title>
        <authorList>
            <person name="Kim I."/>
        </authorList>
    </citation>
    <scope>NUCLEOTIDE SEQUENCE</scope>
    <source>
        <strain evidence="5">RP10</strain>
    </source>
</reference>
<evidence type="ECO:0000313" key="5">
    <source>
        <dbReference type="EMBL" id="MCP3733410.1"/>
    </source>
</evidence>
<dbReference type="RefSeq" id="WP_254287406.1">
    <property type="nucleotide sequence ID" value="NZ_JAMLDY010000001.1"/>
</dbReference>
<dbReference type="AlphaFoldDB" id="A0A9X2HWP9"/>
<gene>
    <name evidence="5" type="ORF">M9979_00735</name>
</gene>
<evidence type="ECO:0000256" key="3">
    <source>
        <dbReference type="SAM" id="Phobius"/>
    </source>
</evidence>
<dbReference type="EMBL" id="JAMLDY010000001">
    <property type="protein sequence ID" value="MCP3733410.1"/>
    <property type="molecule type" value="Genomic_DNA"/>
</dbReference>
<dbReference type="SMART" id="SM00267">
    <property type="entry name" value="GGDEF"/>
    <property type="match status" value="1"/>
</dbReference>
<dbReference type="InterPro" id="IPR029787">
    <property type="entry name" value="Nucleotide_cyclase"/>
</dbReference>
<dbReference type="Pfam" id="PF00990">
    <property type="entry name" value="GGDEF"/>
    <property type="match status" value="1"/>
</dbReference>
<keyword evidence="3" id="KW-1133">Transmembrane helix</keyword>
<proteinExistence type="predicted"/>
<dbReference type="NCBIfam" id="TIGR00254">
    <property type="entry name" value="GGDEF"/>
    <property type="match status" value="1"/>
</dbReference>
<dbReference type="GO" id="GO:1902201">
    <property type="term" value="P:negative regulation of bacterial-type flagellum-dependent cell motility"/>
    <property type="evidence" value="ECO:0007669"/>
    <property type="project" value="TreeGrafter"/>
</dbReference>
<keyword evidence="6" id="KW-1185">Reference proteome</keyword>
<dbReference type="CDD" id="cd01949">
    <property type="entry name" value="GGDEF"/>
    <property type="match status" value="1"/>
</dbReference>
<feature type="transmembrane region" description="Helical" evidence="3">
    <location>
        <begin position="128"/>
        <end position="145"/>
    </location>
</feature>
<keyword evidence="3" id="KW-0812">Transmembrane</keyword>
<evidence type="ECO:0000313" key="6">
    <source>
        <dbReference type="Proteomes" id="UP001139486"/>
    </source>
</evidence>
<accession>A0A9X2HWP9</accession>
<organism evidence="5 6">
    <name type="scientific">Sphingomonas liriopis</name>
    <dbReference type="NCBI Taxonomy" id="2949094"/>
    <lineage>
        <taxon>Bacteria</taxon>
        <taxon>Pseudomonadati</taxon>
        <taxon>Pseudomonadota</taxon>
        <taxon>Alphaproteobacteria</taxon>
        <taxon>Sphingomonadales</taxon>
        <taxon>Sphingomonadaceae</taxon>
        <taxon>Sphingomonas</taxon>
    </lineage>
</organism>
<dbReference type="Proteomes" id="UP001139486">
    <property type="component" value="Unassembled WGS sequence"/>
</dbReference>
<dbReference type="SUPFAM" id="SSF55073">
    <property type="entry name" value="Nucleotide cyclase"/>
    <property type="match status" value="1"/>
</dbReference>
<evidence type="ECO:0000259" key="4">
    <source>
        <dbReference type="PROSITE" id="PS50887"/>
    </source>
</evidence>
<dbReference type="InterPro" id="IPR043128">
    <property type="entry name" value="Rev_trsase/Diguanyl_cyclase"/>
</dbReference>
<evidence type="ECO:0000256" key="1">
    <source>
        <dbReference type="ARBA" id="ARBA00012528"/>
    </source>
</evidence>
<feature type="transmembrane region" description="Helical" evidence="3">
    <location>
        <begin position="41"/>
        <end position="60"/>
    </location>
</feature>
<dbReference type="PANTHER" id="PTHR45138:SF9">
    <property type="entry name" value="DIGUANYLATE CYCLASE DGCM-RELATED"/>
    <property type="match status" value="1"/>
</dbReference>
<dbReference type="EC" id="2.7.7.65" evidence="1"/>
<dbReference type="Gene3D" id="3.30.70.270">
    <property type="match status" value="1"/>
</dbReference>
<dbReference type="GO" id="GO:0005886">
    <property type="term" value="C:plasma membrane"/>
    <property type="evidence" value="ECO:0007669"/>
    <property type="project" value="TreeGrafter"/>
</dbReference>
<feature type="transmembrane region" description="Helical" evidence="3">
    <location>
        <begin position="66"/>
        <end position="88"/>
    </location>
</feature>
<dbReference type="InterPro" id="IPR000160">
    <property type="entry name" value="GGDEF_dom"/>
</dbReference>
<comment type="catalytic activity">
    <reaction evidence="2">
        <text>2 GTP = 3',3'-c-di-GMP + 2 diphosphate</text>
        <dbReference type="Rhea" id="RHEA:24898"/>
        <dbReference type="ChEBI" id="CHEBI:33019"/>
        <dbReference type="ChEBI" id="CHEBI:37565"/>
        <dbReference type="ChEBI" id="CHEBI:58805"/>
        <dbReference type="EC" id="2.7.7.65"/>
    </reaction>
</comment>
<dbReference type="GO" id="GO:0043709">
    <property type="term" value="P:cell adhesion involved in single-species biofilm formation"/>
    <property type="evidence" value="ECO:0007669"/>
    <property type="project" value="TreeGrafter"/>
</dbReference>
<dbReference type="PANTHER" id="PTHR45138">
    <property type="entry name" value="REGULATORY COMPONENTS OF SENSORY TRANSDUCTION SYSTEM"/>
    <property type="match status" value="1"/>
</dbReference>
<dbReference type="PROSITE" id="PS50887">
    <property type="entry name" value="GGDEF"/>
    <property type="match status" value="1"/>
</dbReference>
<feature type="transmembrane region" description="Helical" evidence="3">
    <location>
        <begin position="100"/>
        <end position="122"/>
    </location>
</feature>
<dbReference type="InterPro" id="IPR050469">
    <property type="entry name" value="Diguanylate_Cyclase"/>
</dbReference>
<keyword evidence="3" id="KW-0472">Membrane</keyword>
<protein>
    <recommendedName>
        <fullName evidence="1">diguanylate cyclase</fullName>
        <ecNumber evidence="1">2.7.7.65</ecNumber>
    </recommendedName>
</protein>
<dbReference type="GO" id="GO:0052621">
    <property type="term" value="F:diguanylate cyclase activity"/>
    <property type="evidence" value="ECO:0007669"/>
    <property type="project" value="UniProtKB-EC"/>
</dbReference>